<sequence>MSFVRSLGVLCILLLGFQSLTNAAVFDCCYTYTRKPLPLRAVKGYMIQNSAEVCDIDAIILITKKFRVCSNPKDKWVMNIIGKLK</sequence>
<name>A0A8J6BEJ6_ELECQ</name>
<dbReference type="InterPro" id="IPR000827">
    <property type="entry name" value="Chemokine_CC_CS"/>
</dbReference>
<dbReference type="PANTHER" id="PTHR12015:SF108">
    <property type="entry name" value="C-C MOTIF CHEMOKINE 20"/>
    <property type="match status" value="1"/>
</dbReference>
<dbReference type="GO" id="GO:0008009">
    <property type="term" value="F:chemokine activity"/>
    <property type="evidence" value="ECO:0007669"/>
    <property type="project" value="InterPro"/>
</dbReference>
<keyword evidence="7" id="KW-1185">Reference proteome</keyword>
<dbReference type="CDD" id="cd00272">
    <property type="entry name" value="Chemokine_CC"/>
    <property type="match status" value="1"/>
</dbReference>
<dbReference type="PROSITE" id="PS00472">
    <property type="entry name" value="SMALL_CYTOKINES_CC"/>
    <property type="match status" value="1"/>
</dbReference>
<evidence type="ECO:0000313" key="7">
    <source>
        <dbReference type="Proteomes" id="UP000770717"/>
    </source>
</evidence>
<keyword evidence="4" id="KW-0732">Signal</keyword>
<gene>
    <name evidence="6" type="ORF">GDO78_021552</name>
</gene>
<dbReference type="SUPFAM" id="SSF54117">
    <property type="entry name" value="Interleukin 8-like chemokines"/>
    <property type="match status" value="1"/>
</dbReference>
<feature type="chain" id="PRO_5035340999" description="C-C motif chemokine" evidence="4">
    <location>
        <begin position="24"/>
        <end position="85"/>
    </location>
</feature>
<dbReference type="Pfam" id="PF00048">
    <property type="entry name" value="IL8"/>
    <property type="match status" value="1"/>
</dbReference>
<dbReference type="EMBL" id="WNTK01006541">
    <property type="protein sequence ID" value="KAG9463534.1"/>
    <property type="molecule type" value="Genomic_DNA"/>
</dbReference>
<dbReference type="AlphaFoldDB" id="A0A8J6BEJ6"/>
<dbReference type="Gene3D" id="2.40.50.40">
    <property type="match status" value="1"/>
</dbReference>
<reference evidence="6" key="1">
    <citation type="thesis" date="2020" institute="ProQuest LLC" country="789 East Eisenhower Parkway, Ann Arbor, MI, USA">
        <title>Comparative Genomics and Chromosome Evolution.</title>
        <authorList>
            <person name="Mudd A.B."/>
        </authorList>
    </citation>
    <scope>NUCLEOTIDE SEQUENCE</scope>
    <source>
        <strain evidence="6">HN-11 Male</strain>
        <tissue evidence="6">Kidney and liver</tissue>
    </source>
</reference>
<evidence type="ECO:0000259" key="5">
    <source>
        <dbReference type="SMART" id="SM00199"/>
    </source>
</evidence>
<dbReference type="PANTHER" id="PTHR12015">
    <property type="entry name" value="SMALL INDUCIBLE CYTOKINE A"/>
    <property type="match status" value="1"/>
</dbReference>
<keyword evidence="3" id="KW-1015">Disulfide bond</keyword>
<accession>A0A8J6BEJ6</accession>
<protein>
    <recommendedName>
        <fullName evidence="4">C-C motif chemokine</fullName>
    </recommendedName>
</protein>
<evidence type="ECO:0000313" key="6">
    <source>
        <dbReference type="EMBL" id="KAG9463534.1"/>
    </source>
</evidence>
<dbReference type="InterPro" id="IPR001811">
    <property type="entry name" value="Chemokine_IL8-like_dom"/>
</dbReference>
<proteinExistence type="inferred from homology"/>
<evidence type="ECO:0000256" key="1">
    <source>
        <dbReference type="ARBA" id="ARBA00010868"/>
    </source>
</evidence>
<dbReference type="Proteomes" id="UP000770717">
    <property type="component" value="Unassembled WGS sequence"/>
</dbReference>
<feature type="signal peptide" evidence="4">
    <location>
        <begin position="1"/>
        <end position="23"/>
    </location>
</feature>
<keyword evidence="4" id="KW-0145">Chemotaxis</keyword>
<dbReference type="InterPro" id="IPR036048">
    <property type="entry name" value="Interleukin_8-like_sf"/>
</dbReference>
<dbReference type="SMART" id="SM00199">
    <property type="entry name" value="SCY"/>
    <property type="match status" value="1"/>
</dbReference>
<dbReference type="OrthoDB" id="8870994at2759"/>
<keyword evidence="2 4" id="KW-0202">Cytokine</keyword>
<evidence type="ECO:0000256" key="2">
    <source>
        <dbReference type="ARBA" id="ARBA00022514"/>
    </source>
</evidence>
<evidence type="ECO:0000256" key="4">
    <source>
        <dbReference type="RuleBase" id="RU361150"/>
    </source>
</evidence>
<organism evidence="6 7">
    <name type="scientific">Eleutherodactylus coqui</name>
    <name type="common">Puerto Rican coqui</name>
    <dbReference type="NCBI Taxonomy" id="57060"/>
    <lineage>
        <taxon>Eukaryota</taxon>
        <taxon>Metazoa</taxon>
        <taxon>Chordata</taxon>
        <taxon>Craniata</taxon>
        <taxon>Vertebrata</taxon>
        <taxon>Euteleostomi</taxon>
        <taxon>Amphibia</taxon>
        <taxon>Batrachia</taxon>
        <taxon>Anura</taxon>
        <taxon>Neobatrachia</taxon>
        <taxon>Hyloidea</taxon>
        <taxon>Eleutherodactylidae</taxon>
        <taxon>Eleutherodactylinae</taxon>
        <taxon>Eleutherodactylus</taxon>
        <taxon>Eleutherodactylus</taxon>
    </lineage>
</organism>
<comment type="caution">
    <text evidence="6">The sequence shown here is derived from an EMBL/GenBank/DDBJ whole genome shotgun (WGS) entry which is preliminary data.</text>
</comment>
<feature type="domain" description="Chemokine interleukin-8-like" evidence="5">
    <location>
        <begin position="25"/>
        <end position="84"/>
    </location>
</feature>
<keyword evidence="4" id="KW-0964">Secreted</keyword>
<dbReference type="GO" id="GO:0006955">
    <property type="term" value="P:immune response"/>
    <property type="evidence" value="ECO:0007669"/>
    <property type="project" value="InterPro"/>
</dbReference>
<evidence type="ECO:0000256" key="3">
    <source>
        <dbReference type="ARBA" id="ARBA00023157"/>
    </source>
</evidence>
<comment type="subcellular location">
    <subcellularLocation>
        <location evidence="4">Secreted</location>
    </subcellularLocation>
</comment>
<dbReference type="GO" id="GO:0005615">
    <property type="term" value="C:extracellular space"/>
    <property type="evidence" value="ECO:0007669"/>
    <property type="project" value="UniProtKB-KW"/>
</dbReference>
<comment type="similarity">
    <text evidence="1 4">Belongs to the intercrine beta (chemokine CC) family.</text>
</comment>
<dbReference type="InterPro" id="IPR039809">
    <property type="entry name" value="Chemokine_b/g/d"/>
</dbReference>